<dbReference type="PROSITE" id="PS00149">
    <property type="entry name" value="SULFATASE_2"/>
    <property type="match status" value="1"/>
</dbReference>
<protein>
    <recommendedName>
        <fullName evidence="15">Arylsulfatase G</fullName>
        <ecNumber evidence="11">3.1.6.1</ecNumber>
        <ecNumber evidence="14">3.1.6.15</ecNumber>
    </recommendedName>
    <alternativeName>
        <fullName evidence="16">N-sulfoglucosamine-3-sulfatase</fullName>
    </alternativeName>
</protein>
<evidence type="ECO:0000256" key="12">
    <source>
        <dbReference type="ARBA" id="ARBA00048030"/>
    </source>
</evidence>
<evidence type="ECO:0000256" key="7">
    <source>
        <dbReference type="ARBA" id="ARBA00022837"/>
    </source>
</evidence>
<dbReference type="GO" id="GO:0046872">
    <property type="term" value="F:metal ion binding"/>
    <property type="evidence" value="ECO:0007669"/>
    <property type="project" value="UniProtKB-KW"/>
</dbReference>
<gene>
    <name evidence="20" type="primary">ARSG</name>
    <name evidence="20" type="synonym">arsg</name>
</gene>
<dbReference type="InterPro" id="IPR050738">
    <property type="entry name" value="Sulfatase"/>
</dbReference>
<comment type="subcellular location">
    <subcellularLocation>
        <location evidence="2">Lysosome</location>
    </subcellularLocation>
</comment>
<feature type="region of interest" description="Disordered" evidence="17">
    <location>
        <begin position="546"/>
        <end position="582"/>
    </location>
</feature>
<comment type="similarity">
    <text evidence="3">Belongs to the sulfatase family.</text>
</comment>
<reference evidence="20" key="2">
    <citation type="submission" date="2025-08" db="UniProtKB">
        <authorList>
            <consortium name="Ensembl"/>
        </authorList>
    </citation>
    <scope>IDENTIFICATION</scope>
</reference>
<organism evidence="20 21">
    <name type="scientific">Erpetoichthys calabaricus</name>
    <name type="common">Rope fish</name>
    <name type="synonym">Calamoichthys calabaricus</name>
    <dbReference type="NCBI Taxonomy" id="27687"/>
    <lineage>
        <taxon>Eukaryota</taxon>
        <taxon>Metazoa</taxon>
        <taxon>Chordata</taxon>
        <taxon>Craniata</taxon>
        <taxon>Vertebrata</taxon>
        <taxon>Euteleostomi</taxon>
        <taxon>Actinopterygii</taxon>
        <taxon>Polypteriformes</taxon>
        <taxon>Polypteridae</taxon>
        <taxon>Erpetoichthys</taxon>
    </lineage>
</organism>
<evidence type="ECO:0000256" key="13">
    <source>
        <dbReference type="ARBA" id="ARBA00052523"/>
    </source>
</evidence>
<evidence type="ECO:0000256" key="18">
    <source>
        <dbReference type="SAM" id="SignalP"/>
    </source>
</evidence>
<dbReference type="Proteomes" id="UP000694620">
    <property type="component" value="Chromosome 14"/>
</dbReference>
<reference evidence="20" key="1">
    <citation type="submission" date="2021-06" db="EMBL/GenBank/DDBJ databases">
        <authorList>
            <consortium name="Wellcome Sanger Institute Data Sharing"/>
        </authorList>
    </citation>
    <scope>NUCLEOTIDE SEQUENCE [LARGE SCALE GENOMIC DNA]</scope>
</reference>
<dbReference type="FunFam" id="3.30.1120.10:FF:000006">
    <property type="entry name" value="Arylsulfatase G"/>
    <property type="match status" value="1"/>
</dbReference>
<dbReference type="InterPro" id="IPR017850">
    <property type="entry name" value="Alkaline_phosphatase_core_sf"/>
</dbReference>
<evidence type="ECO:0000256" key="9">
    <source>
        <dbReference type="ARBA" id="ARBA00023180"/>
    </source>
</evidence>
<keyword evidence="5 18" id="KW-0732">Signal</keyword>
<comment type="catalytic activity">
    <reaction evidence="12">
        <text>an aryl sulfate + H2O = a phenol + sulfate + H(+)</text>
        <dbReference type="Rhea" id="RHEA:17261"/>
        <dbReference type="ChEBI" id="CHEBI:15377"/>
        <dbReference type="ChEBI" id="CHEBI:15378"/>
        <dbReference type="ChEBI" id="CHEBI:16189"/>
        <dbReference type="ChEBI" id="CHEBI:33853"/>
        <dbReference type="ChEBI" id="CHEBI:140317"/>
        <dbReference type="EC" id="3.1.6.1"/>
    </reaction>
</comment>
<accession>A0A8C4TBW7</accession>
<evidence type="ECO:0000256" key="14">
    <source>
        <dbReference type="ARBA" id="ARBA00066410"/>
    </source>
</evidence>
<evidence type="ECO:0000256" key="3">
    <source>
        <dbReference type="ARBA" id="ARBA00008779"/>
    </source>
</evidence>
<feature type="domain" description="Sulfatase N-terminal" evidence="19">
    <location>
        <begin position="37"/>
        <end position="377"/>
    </location>
</feature>
<dbReference type="PANTHER" id="PTHR42693">
    <property type="entry name" value="ARYLSULFATASE FAMILY MEMBER"/>
    <property type="match status" value="1"/>
</dbReference>
<reference evidence="20" key="3">
    <citation type="submission" date="2025-09" db="UniProtKB">
        <authorList>
            <consortium name="Ensembl"/>
        </authorList>
    </citation>
    <scope>IDENTIFICATION</scope>
</reference>
<evidence type="ECO:0000256" key="2">
    <source>
        <dbReference type="ARBA" id="ARBA00004371"/>
    </source>
</evidence>
<evidence type="ECO:0000256" key="15">
    <source>
        <dbReference type="ARBA" id="ARBA00074875"/>
    </source>
</evidence>
<keyword evidence="7" id="KW-0106">Calcium</keyword>
<evidence type="ECO:0000256" key="6">
    <source>
        <dbReference type="ARBA" id="ARBA00022801"/>
    </source>
</evidence>
<comment type="catalytic activity">
    <reaction evidence="13">
        <text>Hydrolysis of the 3-sulfate groups of the N-sulfo-D-glucosamine 3-O-sulfate units of heparin.</text>
        <dbReference type="EC" id="3.1.6.15"/>
    </reaction>
</comment>
<dbReference type="SUPFAM" id="SSF53649">
    <property type="entry name" value="Alkaline phosphatase-like"/>
    <property type="match status" value="1"/>
</dbReference>
<keyword evidence="9" id="KW-0325">Glycoprotein</keyword>
<keyword evidence="10" id="KW-0458">Lysosome</keyword>
<evidence type="ECO:0000256" key="10">
    <source>
        <dbReference type="ARBA" id="ARBA00023228"/>
    </source>
</evidence>
<dbReference type="GO" id="GO:0033889">
    <property type="term" value="F:N-sulfoglucosamine-3-sulfatase activity"/>
    <property type="evidence" value="ECO:0007669"/>
    <property type="project" value="UniProtKB-EC"/>
</dbReference>
<dbReference type="GO" id="GO:0005764">
    <property type="term" value="C:lysosome"/>
    <property type="evidence" value="ECO:0007669"/>
    <property type="project" value="UniProtKB-SubCell"/>
</dbReference>
<evidence type="ECO:0000313" key="20">
    <source>
        <dbReference type="Ensembl" id="ENSECRP00000030303.1"/>
    </source>
</evidence>
<feature type="compositionally biased region" description="Polar residues" evidence="17">
    <location>
        <begin position="555"/>
        <end position="564"/>
    </location>
</feature>
<evidence type="ECO:0000313" key="21">
    <source>
        <dbReference type="Proteomes" id="UP000694620"/>
    </source>
</evidence>
<name>A0A8C4TBW7_ERPCA</name>
<evidence type="ECO:0000256" key="11">
    <source>
        <dbReference type="ARBA" id="ARBA00035026"/>
    </source>
</evidence>
<dbReference type="GeneTree" id="ENSGT00940000159093"/>
<dbReference type="Ensembl" id="ENSECRT00000030946.1">
    <property type="protein sequence ID" value="ENSECRP00000030303.1"/>
    <property type="gene ID" value="ENSECRG00000020563.1"/>
</dbReference>
<evidence type="ECO:0000256" key="5">
    <source>
        <dbReference type="ARBA" id="ARBA00022729"/>
    </source>
</evidence>
<feature type="chain" id="PRO_5034607535" description="Arylsulfatase G" evidence="18">
    <location>
        <begin position="21"/>
        <end position="582"/>
    </location>
</feature>
<dbReference type="AlphaFoldDB" id="A0A8C4TBW7"/>
<evidence type="ECO:0000256" key="17">
    <source>
        <dbReference type="SAM" id="MobiDB-lite"/>
    </source>
</evidence>
<dbReference type="Pfam" id="PF00884">
    <property type="entry name" value="Sulfatase"/>
    <property type="match status" value="1"/>
</dbReference>
<evidence type="ECO:0000259" key="19">
    <source>
        <dbReference type="Pfam" id="PF00884"/>
    </source>
</evidence>
<dbReference type="GO" id="GO:0004065">
    <property type="term" value="F:arylsulfatase activity"/>
    <property type="evidence" value="ECO:0007669"/>
    <property type="project" value="UniProtKB-EC"/>
</dbReference>
<dbReference type="EC" id="3.1.6.1" evidence="11"/>
<feature type="compositionally biased region" description="Polar residues" evidence="17">
    <location>
        <begin position="573"/>
        <end position="582"/>
    </location>
</feature>
<dbReference type="Pfam" id="PF14707">
    <property type="entry name" value="Sulfatase_C"/>
    <property type="match status" value="1"/>
</dbReference>
<dbReference type="PANTHER" id="PTHR42693:SF42">
    <property type="entry name" value="ARYLSULFATASE G"/>
    <property type="match status" value="1"/>
</dbReference>
<dbReference type="EC" id="3.1.6.15" evidence="14"/>
<evidence type="ECO:0000256" key="1">
    <source>
        <dbReference type="ARBA" id="ARBA00001913"/>
    </source>
</evidence>
<comment type="cofactor">
    <cofactor evidence="1">
        <name>Ca(2+)</name>
        <dbReference type="ChEBI" id="CHEBI:29108"/>
    </cofactor>
</comment>
<sequence>MKGCSAALLVSSAFLASVLYYHSDLLAGEKRNSLLKPNFIIILADDIGWGDVHQNWPSTVETPNLDKMAEDGMRFLDFHAAASTCSPSRASLLTGRLGLRNGVTRNFAVGSIGGLPLNETTLAEELKKKGYYTAIIGKWHLGHHDQYHPGNRGFDYYYGIPYSNDMGCTDNPGYDIPEIPPCPKDSVTQCFKCKNVSANVALPLFENFDIKQQPVNLKMLTHLYAERISGIIQDARKSGKPFFLYVALAHMHVPLTPHGFESENSTDVFKTSLREMDSLIGQIRRISDTIHKENTLIWFTGDNGPWAEKCEFSGSVGPFVGSWQTQRGGSSAKRTTWEGGHRVPAIAYWPSRIPANVTTTALLSMLDIFPTLLSFAHISLPKDRHCDGLDISQVLFGHSQSGHQVLFHPNSGAAGKFGDLQTVRLEKYKAFYITGGAQACRGDIGPEKLHNPPLIFDLSQDPAESVPLDQSSAEYWRVADRIAAKTKAMLQSIANDNTSQADYTTKASAAPCCNEHHVVCRCWGVSKSSGVLHNSKATGNRKKLLIGRNLPDPKSQPNQKTVSEGHQLAWQAPHSTTASRTA</sequence>
<dbReference type="FunFam" id="3.40.720.10:FF:000031">
    <property type="entry name" value="arylsulfatase G isoform X1"/>
    <property type="match status" value="1"/>
</dbReference>
<keyword evidence="4" id="KW-0479">Metal-binding</keyword>
<keyword evidence="8" id="KW-1015">Disulfide bond</keyword>
<keyword evidence="6" id="KW-0378">Hydrolase</keyword>
<evidence type="ECO:0000256" key="4">
    <source>
        <dbReference type="ARBA" id="ARBA00022723"/>
    </source>
</evidence>
<keyword evidence="21" id="KW-1185">Reference proteome</keyword>
<evidence type="ECO:0000256" key="16">
    <source>
        <dbReference type="ARBA" id="ARBA00079086"/>
    </source>
</evidence>
<dbReference type="InterPro" id="IPR000917">
    <property type="entry name" value="Sulfatase_N"/>
</dbReference>
<dbReference type="Gene3D" id="3.40.720.10">
    <property type="entry name" value="Alkaline Phosphatase, subunit A"/>
    <property type="match status" value="1"/>
</dbReference>
<dbReference type="InterPro" id="IPR024607">
    <property type="entry name" value="Sulfatase_CS"/>
</dbReference>
<proteinExistence type="inferred from homology"/>
<feature type="signal peptide" evidence="18">
    <location>
        <begin position="1"/>
        <end position="20"/>
    </location>
</feature>
<dbReference type="Gene3D" id="3.30.1120.10">
    <property type="match status" value="1"/>
</dbReference>
<evidence type="ECO:0000256" key="8">
    <source>
        <dbReference type="ARBA" id="ARBA00023157"/>
    </source>
</evidence>
<dbReference type="PROSITE" id="PS00523">
    <property type="entry name" value="SULFATASE_1"/>
    <property type="match status" value="1"/>
</dbReference>